<feature type="domain" description="DUF4180" evidence="1">
    <location>
        <begin position="10"/>
        <end position="115"/>
    </location>
</feature>
<gene>
    <name evidence="2" type="ORF">C4F49_15515</name>
</gene>
<evidence type="ECO:0000313" key="3">
    <source>
        <dbReference type="Proteomes" id="UP000616201"/>
    </source>
</evidence>
<dbReference type="EMBL" id="PRDK01000009">
    <property type="protein sequence ID" value="MBE8715092.1"/>
    <property type="molecule type" value="Genomic_DNA"/>
</dbReference>
<reference evidence="2" key="1">
    <citation type="submission" date="2018-02" db="EMBL/GenBank/DDBJ databases">
        <authorList>
            <person name="Vasarhelyi B.M."/>
            <person name="Deshmukh S."/>
            <person name="Balint B."/>
            <person name="Kukolya J."/>
        </authorList>
    </citation>
    <scope>NUCLEOTIDE SEQUENCE</scope>
    <source>
        <strain evidence="2">KB22</strain>
    </source>
</reference>
<dbReference type="RefSeq" id="WP_196936943.1">
    <property type="nucleotide sequence ID" value="NZ_MU158698.1"/>
</dbReference>
<protein>
    <submittedName>
        <fullName evidence="2">DUF4180 domain-containing protein</fullName>
    </submittedName>
</protein>
<sequence length="117" mass="13530">MQLIEHAFGDKKVAELTANETLINDLQDAIDLMADLYYQGFDHIILKKEQLNPDFFELKTKLAGDILQKFSNYRMQLSIIIPELKTESNALNDFIRESNRLGHINFVQSIEEISQKS</sequence>
<name>A0A928YRV9_9SPHI</name>
<evidence type="ECO:0000259" key="1">
    <source>
        <dbReference type="Pfam" id="PF13788"/>
    </source>
</evidence>
<dbReference type="Pfam" id="PF13788">
    <property type="entry name" value="DUF4180"/>
    <property type="match status" value="1"/>
</dbReference>
<dbReference type="InterPro" id="IPR025438">
    <property type="entry name" value="DUF4180"/>
</dbReference>
<proteinExistence type="predicted"/>
<evidence type="ECO:0000313" key="2">
    <source>
        <dbReference type="EMBL" id="MBE8715092.1"/>
    </source>
</evidence>
<comment type="caution">
    <text evidence="2">The sequence shown here is derived from an EMBL/GenBank/DDBJ whole genome shotgun (WGS) entry which is preliminary data.</text>
</comment>
<accession>A0A928YRV9</accession>
<keyword evidence="3" id="KW-1185">Reference proteome</keyword>
<organism evidence="2 3">
    <name type="scientific">Sphingobacterium hungaricum</name>
    <dbReference type="NCBI Taxonomy" id="2082723"/>
    <lineage>
        <taxon>Bacteria</taxon>
        <taxon>Pseudomonadati</taxon>
        <taxon>Bacteroidota</taxon>
        <taxon>Sphingobacteriia</taxon>
        <taxon>Sphingobacteriales</taxon>
        <taxon>Sphingobacteriaceae</taxon>
        <taxon>Sphingobacterium</taxon>
    </lineage>
</organism>
<dbReference type="AlphaFoldDB" id="A0A928YRV9"/>
<dbReference type="Proteomes" id="UP000616201">
    <property type="component" value="Unassembled WGS sequence"/>
</dbReference>